<dbReference type="Proteomes" id="UP000010729">
    <property type="component" value="Unassembled WGS sequence"/>
</dbReference>
<organism evidence="14 15">
    <name type="scientific">Arthrobacter crystallopoietes BAB-32</name>
    <dbReference type="NCBI Taxonomy" id="1246476"/>
    <lineage>
        <taxon>Bacteria</taxon>
        <taxon>Bacillati</taxon>
        <taxon>Actinomycetota</taxon>
        <taxon>Actinomycetes</taxon>
        <taxon>Micrococcales</taxon>
        <taxon>Micrococcaceae</taxon>
        <taxon>Crystallibacter</taxon>
    </lineage>
</organism>
<keyword evidence="5 9" id="KW-0378">Hydrolase</keyword>
<reference evidence="14 15" key="1">
    <citation type="journal article" date="2013" name="Genome Announc.">
        <title>Draft Genome Sequence of Arthrobacter crystallopoietes Strain BAB-32, Revealing Genes for Bioremediation.</title>
        <authorList>
            <person name="Joshi M.N."/>
            <person name="Pandit A.S."/>
            <person name="Sharma A."/>
            <person name="Pandya R.V."/>
            <person name="Desai S.M."/>
            <person name="Saxena A.K."/>
            <person name="Bagatharia S.B."/>
        </authorList>
    </citation>
    <scope>NUCLEOTIDE SEQUENCE [LARGE SCALE GENOMIC DNA]</scope>
    <source>
        <strain evidence="14 15">BAB-32</strain>
    </source>
</reference>
<evidence type="ECO:0000259" key="13">
    <source>
        <dbReference type="Pfam" id="PF01979"/>
    </source>
</evidence>
<evidence type="ECO:0000256" key="6">
    <source>
        <dbReference type="ARBA" id="ARBA00023277"/>
    </source>
</evidence>
<evidence type="ECO:0000256" key="10">
    <source>
        <dbReference type="PIRSR" id="PIRSR038994-1"/>
    </source>
</evidence>
<name>N1V7D2_9MICC</name>
<evidence type="ECO:0000256" key="3">
    <source>
        <dbReference type="ARBA" id="ARBA00018029"/>
    </source>
</evidence>
<dbReference type="NCBIfam" id="TIGR00221">
    <property type="entry name" value="nagA"/>
    <property type="match status" value="1"/>
</dbReference>
<comment type="caution">
    <text evidence="14">The sequence shown here is derived from an EMBL/GenBank/DDBJ whole genome shotgun (WGS) entry which is preliminary data.</text>
</comment>
<feature type="binding site" evidence="12">
    <location>
        <position position="73"/>
    </location>
    <ligand>
        <name>Zn(2+)</name>
        <dbReference type="ChEBI" id="CHEBI:29105"/>
    </ligand>
</feature>
<dbReference type="InterPro" id="IPR011059">
    <property type="entry name" value="Metal-dep_hydrolase_composite"/>
</dbReference>
<keyword evidence="6 9" id="KW-0119">Carbohydrate metabolism</keyword>
<feature type="active site" description="Proton donor/acceptor" evidence="10">
    <location>
        <position position="217"/>
    </location>
</feature>
<evidence type="ECO:0000256" key="4">
    <source>
        <dbReference type="ARBA" id="ARBA00022723"/>
    </source>
</evidence>
<accession>N1V7D2</accession>
<dbReference type="Gene3D" id="3.20.20.140">
    <property type="entry name" value="Metal-dependent hydrolases"/>
    <property type="match status" value="1"/>
</dbReference>
<protein>
    <recommendedName>
        <fullName evidence="3">N-acetylglucosamine-6-phosphate deacetylase</fullName>
        <ecNumber evidence="2">3.5.1.25</ecNumber>
    </recommendedName>
</protein>
<keyword evidence="4 12" id="KW-0479">Metal-binding</keyword>
<dbReference type="EC" id="3.5.1.25" evidence="2"/>
<sequence>MPGFVDIHCHGGGGVSFEDDGDIRLAPETHLAHGTTSQLASLVANPLETMEATLRRLASSAAGSATVKGFHLEGPFLAASRCGAHNPAFLVPPTAAAIDRLVEAGGGLVRQVTLAPELDHGFTAIKRLVDYGVTVAIGHTDCDYDTARAAFDAGASVLTHTFNAMSGLHHRSPGPVAAAFDSPHVTLELIADGIHVQDPLVRLAFQATPGRVALITDAMAAAGAGDGRYRLGSLPVNVRDGVARVTESGAIAGSTLTMDAAVRRAVAAGISLPDAISAATSVPAQAVGLLDETRPAGSNPGSLAVGSPADLVLLDEDLRPLRIWLAGEEYPRAGLPN</sequence>
<dbReference type="GO" id="GO:0046872">
    <property type="term" value="F:metal ion binding"/>
    <property type="evidence" value="ECO:0007669"/>
    <property type="project" value="UniProtKB-KW"/>
</dbReference>
<dbReference type="PANTHER" id="PTHR11113">
    <property type="entry name" value="N-ACETYLGLUCOSAMINE-6-PHOSPHATE DEACETYLASE"/>
    <property type="match status" value="1"/>
</dbReference>
<feature type="domain" description="Amidohydrolase-related" evidence="13">
    <location>
        <begin position="1"/>
        <end position="317"/>
    </location>
</feature>
<dbReference type="PIRSF" id="PIRSF038994">
    <property type="entry name" value="NagA"/>
    <property type="match status" value="1"/>
</dbReference>
<feature type="binding site" evidence="11">
    <location>
        <begin position="163"/>
        <end position="164"/>
    </location>
    <ligand>
        <name>substrate</name>
    </ligand>
</feature>
<evidence type="ECO:0000256" key="2">
    <source>
        <dbReference type="ARBA" id="ARBA00011899"/>
    </source>
</evidence>
<feature type="binding site" evidence="11">
    <location>
        <position position="84"/>
    </location>
    <ligand>
        <name>substrate</name>
    </ligand>
</feature>
<comment type="cofactor">
    <cofactor evidence="12">
        <name>a divalent metal cation</name>
        <dbReference type="ChEBI" id="CHEBI:60240"/>
    </cofactor>
    <text evidence="12">Binds 1 divalent metal cation per subunit.</text>
</comment>
<dbReference type="InterPro" id="IPR006680">
    <property type="entry name" value="Amidohydro-rel"/>
</dbReference>
<dbReference type="SUPFAM" id="SSF51338">
    <property type="entry name" value="Composite domain of metallo-dependent hydrolases"/>
    <property type="match status" value="1"/>
</dbReference>
<comment type="similarity">
    <text evidence="1 9">Belongs to the metallo-dependent hydrolases superfamily. NagA family.</text>
</comment>
<evidence type="ECO:0000256" key="8">
    <source>
        <dbReference type="ARBA" id="ARBA00060590"/>
    </source>
</evidence>
<comment type="pathway">
    <text evidence="8">Amino-sugar metabolism; N-acetylneuraminate degradation; D-fructose 6-phosphate from N-acetylneuraminate: step 4/5.</text>
</comment>
<feature type="binding site" evidence="11">
    <location>
        <begin position="251"/>
        <end position="253"/>
    </location>
    <ligand>
        <name>substrate</name>
    </ligand>
</feature>
<feature type="binding site" evidence="12">
    <location>
        <position position="160"/>
    </location>
    <ligand>
        <name>Zn(2+)</name>
        <dbReference type="ChEBI" id="CHEBI:29105"/>
    </ligand>
</feature>
<evidence type="ECO:0000313" key="15">
    <source>
        <dbReference type="Proteomes" id="UP000010729"/>
    </source>
</evidence>
<dbReference type="Gene3D" id="2.30.40.10">
    <property type="entry name" value="Urease, subunit C, domain 1"/>
    <property type="match status" value="1"/>
</dbReference>
<dbReference type="FunFam" id="3.20.20.140:FF:000004">
    <property type="entry name" value="N-acetylglucosamine-6-phosphate deacetylase"/>
    <property type="match status" value="1"/>
</dbReference>
<feature type="binding site" evidence="11">
    <location>
        <position position="171"/>
    </location>
    <ligand>
        <name>substrate</name>
    </ligand>
</feature>
<evidence type="ECO:0000256" key="1">
    <source>
        <dbReference type="ARBA" id="ARBA00010716"/>
    </source>
</evidence>
<evidence type="ECO:0000256" key="7">
    <source>
        <dbReference type="ARBA" id="ARBA00047647"/>
    </source>
</evidence>
<evidence type="ECO:0000313" key="14">
    <source>
        <dbReference type="EMBL" id="EMY34153.1"/>
    </source>
</evidence>
<feature type="binding site" evidence="11">
    <location>
        <position position="195"/>
    </location>
    <ligand>
        <name>substrate</name>
    </ligand>
</feature>
<dbReference type="GO" id="GO:0008448">
    <property type="term" value="F:N-acetylglucosamine-6-phosphate deacetylase activity"/>
    <property type="evidence" value="ECO:0007669"/>
    <property type="project" value="UniProtKB-EC"/>
</dbReference>
<keyword evidence="15" id="KW-1185">Reference proteome</keyword>
<evidence type="ECO:0000256" key="12">
    <source>
        <dbReference type="PIRSR" id="PIRSR038994-3"/>
    </source>
</evidence>
<evidence type="ECO:0000256" key="9">
    <source>
        <dbReference type="PIRNR" id="PIRNR038994"/>
    </source>
</evidence>
<dbReference type="InterPro" id="IPR032466">
    <property type="entry name" value="Metal_Hydrolase"/>
</dbReference>
<dbReference type="SUPFAM" id="SSF51556">
    <property type="entry name" value="Metallo-dependent hydrolases"/>
    <property type="match status" value="1"/>
</dbReference>
<comment type="catalytic activity">
    <reaction evidence="7">
        <text>N-acetyl-D-glucosamine 6-phosphate + H2O = D-glucosamine 6-phosphate + acetate</text>
        <dbReference type="Rhea" id="RHEA:22936"/>
        <dbReference type="ChEBI" id="CHEBI:15377"/>
        <dbReference type="ChEBI" id="CHEBI:30089"/>
        <dbReference type="ChEBI" id="CHEBI:57513"/>
        <dbReference type="ChEBI" id="CHEBI:58725"/>
        <dbReference type="EC" id="3.5.1.25"/>
    </reaction>
</comment>
<dbReference type="Pfam" id="PF01979">
    <property type="entry name" value="Amidohydro_1"/>
    <property type="match status" value="1"/>
</dbReference>
<evidence type="ECO:0000256" key="11">
    <source>
        <dbReference type="PIRSR" id="PIRSR038994-2"/>
    </source>
</evidence>
<dbReference type="InterPro" id="IPR003764">
    <property type="entry name" value="GlcNAc_6-P_deAcase"/>
</dbReference>
<feature type="binding site" evidence="12">
    <location>
        <position position="139"/>
    </location>
    <ligand>
        <name>Zn(2+)</name>
        <dbReference type="ChEBI" id="CHEBI:29105"/>
    </ligand>
</feature>
<dbReference type="AlphaFoldDB" id="N1V7D2"/>
<evidence type="ECO:0000256" key="5">
    <source>
        <dbReference type="ARBA" id="ARBA00022801"/>
    </source>
</evidence>
<dbReference type="PANTHER" id="PTHR11113:SF14">
    <property type="entry name" value="N-ACETYLGLUCOSAMINE-6-PHOSPHATE DEACETYLASE"/>
    <property type="match status" value="1"/>
</dbReference>
<proteinExistence type="inferred from homology"/>
<dbReference type="GO" id="GO:0006046">
    <property type="term" value="P:N-acetylglucosamine catabolic process"/>
    <property type="evidence" value="ECO:0007669"/>
    <property type="project" value="TreeGrafter"/>
</dbReference>
<dbReference type="EMBL" id="ANPE02000129">
    <property type="protein sequence ID" value="EMY34153.1"/>
    <property type="molecule type" value="Genomic_DNA"/>
</dbReference>
<gene>
    <name evidence="14" type="ORF">D477_011091</name>
</gene>